<dbReference type="RefSeq" id="WP_146382980.1">
    <property type="nucleotide sequence ID" value="NZ_VOEJ01000008.1"/>
</dbReference>
<comment type="caution">
    <text evidence="1">The sequence shown here is derived from an EMBL/GenBank/DDBJ whole genome shotgun (WGS) entry which is preliminary data.</text>
</comment>
<dbReference type="EMBL" id="VOEJ01000008">
    <property type="protein sequence ID" value="TWR25822.1"/>
    <property type="molecule type" value="Genomic_DNA"/>
</dbReference>
<reference evidence="1 2" key="1">
    <citation type="submission" date="2019-07" db="EMBL/GenBank/DDBJ databases">
        <authorList>
            <person name="Kim J."/>
        </authorList>
    </citation>
    <scope>NUCLEOTIDE SEQUENCE [LARGE SCALE GENOMIC DNA]</scope>
    <source>
        <strain evidence="2">dk17</strain>
    </source>
</reference>
<evidence type="ECO:0000313" key="2">
    <source>
        <dbReference type="Proteomes" id="UP000320042"/>
    </source>
</evidence>
<keyword evidence="2" id="KW-1185">Reference proteome</keyword>
<sequence length="61" mass="7113">MKTITTTGDPNTLNSVRVPKTQEFHDHEEVRIESTDQNSHVIRTIFRVVDAGEDKWELQFD</sequence>
<protein>
    <submittedName>
        <fullName evidence="1">Uncharacterized protein</fullName>
    </submittedName>
</protein>
<organism evidence="1 2">
    <name type="scientific">Mucilaginibacter pallidiroseus</name>
    <dbReference type="NCBI Taxonomy" id="2599295"/>
    <lineage>
        <taxon>Bacteria</taxon>
        <taxon>Pseudomonadati</taxon>
        <taxon>Bacteroidota</taxon>
        <taxon>Sphingobacteriia</taxon>
        <taxon>Sphingobacteriales</taxon>
        <taxon>Sphingobacteriaceae</taxon>
        <taxon>Mucilaginibacter</taxon>
    </lineage>
</organism>
<proteinExistence type="predicted"/>
<accession>A0A563U3C6</accession>
<dbReference type="Proteomes" id="UP000320042">
    <property type="component" value="Unassembled WGS sequence"/>
</dbReference>
<gene>
    <name evidence="1" type="ORF">FPZ43_16195</name>
</gene>
<dbReference type="AlphaFoldDB" id="A0A563U3C6"/>
<name>A0A563U3C6_9SPHI</name>
<evidence type="ECO:0000313" key="1">
    <source>
        <dbReference type="EMBL" id="TWR25822.1"/>
    </source>
</evidence>
<dbReference type="OrthoDB" id="799172at2"/>